<feature type="region of interest" description="Disordered" evidence="1">
    <location>
        <begin position="511"/>
        <end position="534"/>
    </location>
</feature>
<dbReference type="SUPFAM" id="SSF69318">
    <property type="entry name" value="Integrin alpha N-terminal domain"/>
    <property type="match status" value="1"/>
</dbReference>
<proteinExistence type="predicted"/>
<evidence type="ECO:0000256" key="1">
    <source>
        <dbReference type="SAM" id="MobiDB-lite"/>
    </source>
</evidence>
<evidence type="ECO:0000313" key="2">
    <source>
        <dbReference type="EMBL" id="NER30975.1"/>
    </source>
</evidence>
<organism evidence="2">
    <name type="scientific">Symploca sp. SIO1C4</name>
    <dbReference type="NCBI Taxonomy" id="2607765"/>
    <lineage>
        <taxon>Bacteria</taxon>
        <taxon>Bacillati</taxon>
        <taxon>Cyanobacteriota</taxon>
        <taxon>Cyanophyceae</taxon>
        <taxon>Coleofasciculales</taxon>
        <taxon>Coleofasciculaceae</taxon>
        <taxon>Symploca</taxon>
    </lineage>
</organism>
<dbReference type="EMBL" id="JAAHFQ010000689">
    <property type="protein sequence ID" value="NER30975.1"/>
    <property type="molecule type" value="Genomic_DNA"/>
</dbReference>
<sequence>MSKVESRSLFMEDEEFFFNLINLNVPGTTTIDPETTLIIFDVPSSGDTGSPGIPAPATLTISSAAPTPVSGFVDTEGNFTNGDFNFNIGTTEFNVGVPVPVGDRNNDGGDDSVVLNGIPTAAIPAQSVAATLVLNPTPPPAPVDGSVDLQGNFTSEGFEFNLGETELIIGTPIPVGDRNNDGANDTVVINTLPTAAVAAVDVEATLLTFATVVDGFIDVEINENEVETVVTLSFLDNQTGGEQFDIEIITTGFEEFEAPEENVPINIGDQNNDSFDDFIVIFPQNEIAQDEIDEPVLQQIVQGGTLFLSTPLVGTLNTDGDFSSDNFNFNVGTTVIEENAPINVGDLEENGIPNIVIPNGTPTPDIPAQPGTATLTFGETDPVLVAGILDAEGNFTNDDSEISFNVGTTEIIEESSIIVGDIDQNGIDDFVIPNGTPTAAIPAQPSPADLIFGTPEPLIIEGSLDFEGNFIGNGFSLDVGTTDFVEGGAISVGDLNGDSIIDTVTPNEIPTLPSPGIPDTVAPSTLISGPLPDR</sequence>
<name>A0A6B3NJ99_9CYAN</name>
<gene>
    <name evidence="2" type="ORF">F6J89_25985</name>
</gene>
<comment type="caution">
    <text evidence="2">The sequence shown here is derived from an EMBL/GenBank/DDBJ whole genome shotgun (WGS) entry which is preliminary data.</text>
</comment>
<accession>A0A6B3NJ99</accession>
<reference evidence="2" key="1">
    <citation type="submission" date="2019-11" db="EMBL/GenBank/DDBJ databases">
        <title>Genomic insights into an expanded diversity of filamentous marine cyanobacteria reveals the extraordinary biosynthetic potential of Moorea and Okeania.</title>
        <authorList>
            <person name="Ferreira Leao T."/>
            <person name="Wang M."/>
            <person name="Moss N."/>
            <person name="Da Silva R."/>
            <person name="Sanders J."/>
            <person name="Nurk S."/>
            <person name="Gurevich A."/>
            <person name="Humphrey G."/>
            <person name="Reher R."/>
            <person name="Zhu Q."/>
            <person name="Belda-Ferre P."/>
            <person name="Glukhov E."/>
            <person name="Rex R."/>
            <person name="Dorrestein P.C."/>
            <person name="Knight R."/>
            <person name="Pevzner P."/>
            <person name="Gerwick W.H."/>
            <person name="Gerwick L."/>
        </authorList>
    </citation>
    <scope>NUCLEOTIDE SEQUENCE</scope>
    <source>
        <strain evidence="2">SIO1C4</strain>
    </source>
</reference>
<dbReference type="InterPro" id="IPR028994">
    <property type="entry name" value="Integrin_alpha_N"/>
</dbReference>
<dbReference type="AlphaFoldDB" id="A0A6B3NJ99"/>
<protein>
    <submittedName>
        <fullName evidence="2">Uncharacterized protein</fullName>
    </submittedName>
</protein>